<evidence type="ECO:0000256" key="2">
    <source>
        <dbReference type="ARBA" id="ARBA00005660"/>
    </source>
</evidence>
<sequence length="265" mass="29993">MLQNIAIGQYVPGQSFLHRADPRSKLLFIVLFATLVFLGNNTITHSILIGFTLFTILLSRLSFTYILKSLKPVWFLILFTVILHIFMTKGGTVYYQWGSFTIEEQGVRQAIFISIRLGLLILFSSLLTLTTSPMDLTEGLERLLRPFGRIGVPVHEIALMMSIALRFIPTLMEETDKIIKAQTARGADFTSGNLVRRAKNLIPIAIPLFISAFRRAEELALAMEARGYRGGVGRTRLNKLQFTWRDVAIAVVAAALTFVIWWWRT</sequence>
<gene>
    <name evidence="9" type="primary">ecfT</name>
    <name evidence="10" type="ORF">EDM52_17020</name>
</gene>
<dbReference type="EMBL" id="RHHR01000033">
    <property type="protein sequence ID" value="RNB70725.1"/>
    <property type="molecule type" value="Genomic_DNA"/>
</dbReference>
<dbReference type="OrthoDB" id="8075495at2"/>
<comment type="subcellular location">
    <subcellularLocation>
        <location evidence="1 9">Cell membrane</location>
        <topology evidence="1 9">Multi-pass membrane protein</topology>
    </subcellularLocation>
</comment>
<dbReference type="AlphaFoldDB" id="A0A3M8C732"/>
<comment type="function">
    <text evidence="9">Transmembrane (T) component of an energy-coupling factor (ECF) ABC-transporter complex. Unlike classic ABC transporters this ECF transporter provides the energy necessary to transport a number of different substrates.</text>
</comment>
<reference evidence="10 11" key="1">
    <citation type="submission" date="2018-10" db="EMBL/GenBank/DDBJ databases">
        <title>Phylogenomics of Brevibacillus.</title>
        <authorList>
            <person name="Dunlap C."/>
        </authorList>
    </citation>
    <scope>NUCLEOTIDE SEQUENCE [LARGE SCALE GENOMIC DNA]</scope>
    <source>
        <strain evidence="10 11">JCM 12215</strain>
    </source>
</reference>
<dbReference type="InterPro" id="IPR024919">
    <property type="entry name" value="EcfT"/>
</dbReference>
<keyword evidence="8 9" id="KW-0472">Membrane</keyword>
<evidence type="ECO:0000256" key="9">
    <source>
        <dbReference type="HAMAP-Rule" id="MF_01461"/>
    </source>
</evidence>
<keyword evidence="11" id="KW-1185">Reference proteome</keyword>
<dbReference type="GO" id="GO:0022857">
    <property type="term" value="F:transmembrane transporter activity"/>
    <property type="evidence" value="ECO:0007669"/>
    <property type="project" value="UniProtKB-UniRule"/>
</dbReference>
<organism evidence="10 11">
    <name type="scientific">Brevibacillus invocatus</name>
    <dbReference type="NCBI Taxonomy" id="173959"/>
    <lineage>
        <taxon>Bacteria</taxon>
        <taxon>Bacillati</taxon>
        <taxon>Bacillota</taxon>
        <taxon>Bacilli</taxon>
        <taxon>Bacillales</taxon>
        <taxon>Paenibacillaceae</taxon>
        <taxon>Brevibacillus</taxon>
    </lineage>
</organism>
<evidence type="ECO:0000256" key="5">
    <source>
        <dbReference type="ARBA" id="ARBA00022475"/>
    </source>
</evidence>
<dbReference type="GO" id="GO:0005886">
    <property type="term" value="C:plasma membrane"/>
    <property type="evidence" value="ECO:0007669"/>
    <property type="project" value="UniProtKB-SubCell"/>
</dbReference>
<feature type="transmembrane region" description="Helical" evidence="9">
    <location>
        <begin position="24"/>
        <end position="40"/>
    </location>
</feature>
<feature type="transmembrane region" description="Helical" evidence="9">
    <location>
        <begin position="73"/>
        <end position="97"/>
    </location>
</feature>
<keyword evidence="7 9" id="KW-1133">Transmembrane helix</keyword>
<feature type="transmembrane region" description="Helical" evidence="9">
    <location>
        <begin position="109"/>
        <end position="130"/>
    </location>
</feature>
<evidence type="ECO:0000256" key="7">
    <source>
        <dbReference type="ARBA" id="ARBA00022989"/>
    </source>
</evidence>
<feature type="transmembrane region" description="Helical" evidence="9">
    <location>
        <begin position="244"/>
        <end position="263"/>
    </location>
</feature>
<evidence type="ECO:0000256" key="1">
    <source>
        <dbReference type="ARBA" id="ARBA00004651"/>
    </source>
</evidence>
<evidence type="ECO:0000256" key="3">
    <source>
        <dbReference type="ARBA" id="ARBA00014042"/>
    </source>
</evidence>
<dbReference type="RefSeq" id="WP_122910152.1">
    <property type="nucleotide sequence ID" value="NZ_CBCSBE010000024.1"/>
</dbReference>
<evidence type="ECO:0000256" key="6">
    <source>
        <dbReference type="ARBA" id="ARBA00022692"/>
    </source>
</evidence>
<dbReference type="PANTHER" id="PTHR33514">
    <property type="entry name" value="PROTEIN ABCI12, CHLOROPLASTIC"/>
    <property type="match status" value="1"/>
</dbReference>
<dbReference type="Pfam" id="PF02361">
    <property type="entry name" value="CbiQ"/>
    <property type="match status" value="1"/>
</dbReference>
<comment type="similarity">
    <text evidence="2 9">Belongs to the energy-coupling factor EcfT family.</text>
</comment>
<evidence type="ECO:0000256" key="8">
    <source>
        <dbReference type="ARBA" id="ARBA00023136"/>
    </source>
</evidence>
<protein>
    <recommendedName>
        <fullName evidence="3 9">Energy-coupling factor transporter transmembrane protein EcfT</fullName>
        <shortName evidence="9">ECF transporter T component EcfT</shortName>
    </recommendedName>
</protein>
<dbReference type="InterPro" id="IPR003339">
    <property type="entry name" value="ABC/ECF_trnsptr_transmembrane"/>
</dbReference>
<dbReference type="PANTHER" id="PTHR33514:SF13">
    <property type="entry name" value="PROTEIN ABCI12, CHLOROPLASTIC"/>
    <property type="match status" value="1"/>
</dbReference>
<evidence type="ECO:0000256" key="4">
    <source>
        <dbReference type="ARBA" id="ARBA00022448"/>
    </source>
</evidence>
<keyword evidence="5 9" id="KW-1003">Cell membrane</keyword>
<accession>A0A3M8C732</accession>
<dbReference type="HAMAP" id="MF_01461">
    <property type="entry name" value="EcfT"/>
    <property type="match status" value="1"/>
</dbReference>
<dbReference type="Proteomes" id="UP000282028">
    <property type="component" value="Unassembled WGS sequence"/>
</dbReference>
<keyword evidence="6 9" id="KW-0812">Transmembrane</keyword>
<dbReference type="CDD" id="cd16914">
    <property type="entry name" value="EcfT"/>
    <property type="match status" value="1"/>
</dbReference>
<proteinExistence type="inferred from homology"/>
<name>A0A3M8C732_9BACL</name>
<keyword evidence="4 9" id="KW-0813">Transport</keyword>
<comment type="subunit">
    <text evidence="9">Forms a stable energy-coupling factor (ECF) transporter complex composed of 2 membrane-embedded substrate-binding proteins (S component), 2 ATP-binding proteins (A component) and 2 transmembrane proteins (T component).</text>
</comment>
<comment type="caution">
    <text evidence="10">The sequence shown here is derived from an EMBL/GenBank/DDBJ whole genome shotgun (WGS) entry which is preliminary data.</text>
</comment>
<feature type="transmembrane region" description="Helical" evidence="9">
    <location>
        <begin position="150"/>
        <end position="168"/>
    </location>
</feature>
<evidence type="ECO:0000313" key="10">
    <source>
        <dbReference type="EMBL" id="RNB70725.1"/>
    </source>
</evidence>
<evidence type="ECO:0000313" key="11">
    <source>
        <dbReference type="Proteomes" id="UP000282028"/>
    </source>
</evidence>